<dbReference type="PANTHER" id="PTHR35743">
    <property type="entry name" value="NODULIN HOMEOBOX"/>
    <property type="match status" value="1"/>
</dbReference>
<reference evidence="3" key="1">
    <citation type="submission" date="2019-09" db="EMBL/GenBank/DDBJ databases">
        <title>Draft genome information of white flower Hibiscus syriacus.</title>
        <authorList>
            <person name="Kim Y.-M."/>
        </authorList>
    </citation>
    <scope>NUCLEOTIDE SEQUENCE [LARGE SCALE GENOMIC DNA]</scope>
    <source>
        <strain evidence="3">YM2019G1</strain>
    </source>
</reference>
<evidence type="ECO:0000313" key="3">
    <source>
        <dbReference type="EMBL" id="KAE8726209.1"/>
    </source>
</evidence>
<keyword evidence="1" id="KW-0472">Membrane</keyword>
<dbReference type="AlphaFoldDB" id="A0A6A3CGG3"/>
<evidence type="ECO:0000256" key="1">
    <source>
        <dbReference type="SAM" id="Phobius"/>
    </source>
</evidence>
<comment type="caution">
    <text evidence="3">The sequence shown here is derived from an EMBL/GenBank/DDBJ whole genome shotgun (WGS) entry which is preliminary data.</text>
</comment>
<sequence>MLKVLSEVLRLLKSGLGKSSKHLTASSDRTYPLGLLQLNAMRLADIFSNDLNFRSYITVNLRFLVCPAYLNFLIIHLRSAFGSSPNLGALEAYKSYDQDGSVHFSCSWICGLLVAVCMSYILENFLFPGPTNDMLCLHMELKGPFSEEDVA</sequence>
<feature type="domain" description="Nodulin homeobox N-terminal" evidence="2">
    <location>
        <begin position="4"/>
        <end position="61"/>
    </location>
</feature>
<dbReference type="EMBL" id="VEPZ02000378">
    <property type="protein sequence ID" value="KAE8726209.1"/>
    <property type="molecule type" value="Genomic_DNA"/>
</dbReference>
<keyword evidence="1" id="KW-0812">Transmembrane</keyword>
<accession>A0A6A3CGG3</accession>
<feature type="transmembrane region" description="Helical" evidence="1">
    <location>
        <begin position="61"/>
        <end position="81"/>
    </location>
</feature>
<organism evidence="3 4">
    <name type="scientific">Hibiscus syriacus</name>
    <name type="common">Rose of Sharon</name>
    <dbReference type="NCBI Taxonomy" id="106335"/>
    <lineage>
        <taxon>Eukaryota</taxon>
        <taxon>Viridiplantae</taxon>
        <taxon>Streptophyta</taxon>
        <taxon>Embryophyta</taxon>
        <taxon>Tracheophyta</taxon>
        <taxon>Spermatophyta</taxon>
        <taxon>Magnoliopsida</taxon>
        <taxon>eudicotyledons</taxon>
        <taxon>Gunneridae</taxon>
        <taxon>Pentapetalae</taxon>
        <taxon>rosids</taxon>
        <taxon>malvids</taxon>
        <taxon>Malvales</taxon>
        <taxon>Malvaceae</taxon>
        <taxon>Malvoideae</taxon>
        <taxon>Hibiscus</taxon>
    </lineage>
</organism>
<gene>
    <name evidence="3" type="ORF">F3Y22_tig00007204pilonHSYRG00056</name>
</gene>
<feature type="transmembrane region" description="Helical" evidence="1">
    <location>
        <begin position="101"/>
        <end position="122"/>
    </location>
</feature>
<name>A0A6A3CGG3_HIBSY</name>
<dbReference type="Proteomes" id="UP000436088">
    <property type="component" value="Unassembled WGS sequence"/>
</dbReference>
<keyword evidence="4" id="KW-1185">Reference proteome</keyword>
<keyword evidence="1" id="KW-1133">Transmembrane helix</keyword>
<dbReference type="GO" id="GO:0009908">
    <property type="term" value="P:flower development"/>
    <property type="evidence" value="ECO:0007669"/>
    <property type="project" value="InterPro"/>
</dbReference>
<dbReference type="InterPro" id="IPR039325">
    <property type="entry name" value="NDX"/>
</dbReference>
<protein>
    <recommendedName>
        <fullName evidence="2">Nodulin homeobox N-terminal domain-containing protein</fullName>
    </recommendedName>
</protein>
<dbReference type="GO" id="GO:0003697">
    <property type="term" value="F:single-stranded DNA binding"/>
    <property type="evidence" value="ECO:0007669"/>
    <property type="project" value="InterPro"/>
</dbReference>
<proteinExistence type="predicted"/>
<dbReference type="Pfam" id="PF25246">
    <property type="entry name" value="Nodulin_N"/>
    <property type="match status" value="1"/>
</dbReference>
<dbReference type="PANTHER" id="PTHR35743:SF1">
    <property type="entry name" value="NODULIN HOMEOBOX"/>
    <property type="match status" value="1"/>
</dbReference>
<dbReference type="InterPro" id="IPR057287">
    <property type="entry name" value="Ndx_N"/>
</dbReference>
<evidence type="ECO:0000313" key="4">
    <source>
        <dbReference type="Proteomes" id="UP000436088"/>
    </source>
</evidence>
<evidence type="ECO:0000259" key="2">
    <source>
        <dbReference type="Pfam" id="PF25246"/>
    </source>
</evidence>